<sequence>MFRTAADDGEDRLLRPLPDVVDSTAELLVVSLQGSQITAVMDPEGFSTERILNQREAYLTLLRR</sequence>
<evidence type="ECO:0000313" key="2">
    <source>
        <dbReference type="Proteomes" id="UP000076947"/>
    </source>
</evidence>
<evidence type="ECO:0000313" key="1">
    <source>
        <dbReference type="EMBL" id="OAH29948.1"/>
    </source>
</evidence>
<accession>A0A177IM90</accession>
<reference evidence="2" key="1">
    <citation type="submission" date="2016-02" db="EMBL/GenBank/DDBJ databases">
        <authorList>
            <person name="Kaur G."/>
            <person name="Nair G.R."/>
            <person name="Mayilraj S."/>
        </authorList>
    </citation>
    <scope>NUCLEOTIDE SEQUENCE [LARGE SCALE GENOMIC DNA]</scope>
    <source>
        <strain evidence="2">GA-15</strain>
    </source>
</reference>
<organism evidence="1 2">
    <name type="scientific">Corynebacterium stationis</name>
    <dbReference type="NCBI Taxonomy" id="1705"/>
    <lineage>
        <taxon>Bacteria</taxon>
        <taxon>Bacillati</taxon>
        <taxon>Actinomycetota</taxon>
        <taxon>Actinomycetes</taxon>
        <taxon>Mycobacteriales</taxon>
        <taxon>Corynebacteriaceae</taxon>
        <taxon>Corynebacterium</taxon>
    </lineage>
</organism>
<protein>
    <submittedName>
        <fullName evidence="1">Uncharacterized protein</fullName>
    </submittedName>
</protein>
<proteinExistence type="predicted"/>
<gene>
    <name evidence="1" type="ORF">AYJ05_08960</name>
</gene>
<name>A0A177IM90_9CORY</name>
<dbReference type="AlphaFoldDB" id="A0A177IM90"/>
<dbReference type="RefSeq" id="WP_066839010.1">
    <property type="nucleotide sequence ID" value="NZ_CAOPJI010000092.1"/>
</dbReference>
<keyword evidence="2" id="KW-1185">Reference proteome</keyword>
<comment type="caution">
    <text evidence="1">The sequence shown here is derived from an EMBL/GenBank/DDBJ whole genome shotgun (WGS) entry which is preliminary data.</text>
</comment>
<dbReference type="EMBL" id="LSTQ01000010">
    <property type="protein sequence ID" value="OAH29948.1"/>
    <property type="molecule type" value="Genomic_DNA"/>
</dbReference>
<dbReference type="Proteomes" id="UP000076947">
    <property type="component" value="Unassembled WGS sequence"/>
</dbReference>